<protein>
    <submittedName>
        <fullName evidence="1">Uncharacterized protein</fullName>
    </submittedName>
</protein>
<accession>A0ABQ5J553</accession>
<organism evidence="1 2">
    <name type="scientific">Tanacetum coccineum</name>
    <dbReference type="NCBI Taxonomy" id="301880"/>
    <lineage>
        <taxon>Eukaryota</taxon>
        <taxon>Viridiplantae</taxon>
        <taxon>Streptophyta</taxon>
        <taxon>Embryophyta</taxon>
        <taxon>Tracheophyta</taxon>
        <taxon>Spermatophyta</taxon>
        <taxon>Magnoliopsida</taxon>
        <taxon>eudicotyledons</taxon>
        <taxon>Gunneridae</taxon>
        <taxon>Pentapetalae</taxon>
        <taxon>asterids</taxon>
        <taxon>campanulids</taxon>
        <taxon>Asterales</taxon>
        <taxon>Asteraceae</taxon>
        <taxon>Asteroideae</taxon>
        <taxon>Anthemideae</taxon>
        <taxon>Anthemidinae</taxon>
        <taxon>Tanacetum</taxon>
    </lineage>
</organism>
<gene>
    <name evidence="1" type="ORF">Tco_1124091</name>
</gene>
<keyword evidence="2" id="KW-1185">Reference proteome</keyword>
<evidence type="ECO:0000313" key="2">
    <source>
        <dbReference type="Proteomes" id="UP001151760"/>
    </source>
</evidence>
<name>A0ABQ5J553_9ASTR</name>
<comment type="caution">
    <text evidence="1">The sequence shown here is derived from an EMBL/GenBank/DDBJ whole genome shotgun (WGS) entry which is preliminary data.</text>
</comment>
<dbReference type="EMBL" id="BQNB010021561">
    <property type="protein sequence ID" value="GJU07661.1"/>
    <property type="molecule type" value="Genomic_DNA"/>
</dbReference>
<dbReference type="Proteomes" id="UP001151760">
    <property type="component" value="Unassembled WGS sequence"/>
</dbReference>
<sequence length="154" mass="17001">MSSRKALGHRGSWKKSHIYQAIGACFNPLLNSFPLATRRIGIACLARYEATSKCRTVLQASNWCKVHPCIAFESMRKSNHLASLIYSLVQSILTVSWRSTLSGLWQAVILFETGWDNRLFSLGGTGSKSSSIATASAKMLMEALEELKAFVRAT</sequence>
<proteinExistence type="predicted"/>
<evidence type="ECO:0000313" key="1">
    <source>
        <dbReference type="EMBL" id="GJU07661.1"/>
    </source>
</evidence>
<reference evidence="1" key="2">
    <citation type="submission" date="2022-01" db="EMBL/GenBank/DDBJ databases">
        <authorList>
            <person name="Yamashiro T."/>
            <person name="Shiraishi A."/>
            <person name="Satake H."/>
            <person name="Nakayama K."/>
        </authorList>
    </citation>
    <scope>NUCLEOTIDE SEQUENCE</scope>
</reference>
<reference evidence="1" key="1">
    <citation type="journal article" date="2022" name="Int. J. Mol. Sci.">
        <title>Draft Genome of Tanacetum Coccineum: Genomic Comparison of Closely Related Tanacetum-Family Plants.</title>
        <authorList>
            <person name="Yamashiro T."/>
            <person name="Shiraishi A."/>
            <person name="Nakayama K."/>
            <person name="Satake H."/>
        </authorList>
    </citation>
    <scope>NUCLEOTIDE SEQUENCE</scope>
</reference>